<dbReference type="SUPFAM" id="SSF53474">
    <property type="entry name" value="alpha/beta-Hydrolases"/>
    <property type="match status" value="1"/>
</dbReference>
<keyword evidence="2" id="KW-0378">Hydrolase</keyword>
<dbReference type="AlphaFoldDB" id="A0A562KVJ7"/>
<dbReference type="Proteomes" id="UP000315167">
    <property type="component" value="Unassembled WGS sequence"/>
</dbReference>
<dbReference type="GO" id="GO:0016787">
    <property type="term" value="F:hydrolase activity"/>
    <property type="evidence" value="ECO:0007669"/>
    <property type="project" value="UniProtKB-KW"/>
</dbReference>
<comment type="caution">
    <text evidence="4">The sequence shown here is derived from an EMBL/GenBank/DDBJ whole genome shotgun (WGS) entry which is preliminary data.</text>
</comment>
<keyword evidence="5" id="KW-1185">Reference proteome</keyword>
<dbReference type="InterPro" id="IPR050266">
    <property type="entry name" value="AB_hydrolase_sf"/>
</dbReference>
<evidence type="ECO:0000313" key="5">
    <source>
        <dbReference type="Proteomes" id="UP000315167"/>
    </source>
</evidence>
<gene>
    <name evidence="4" type="ORF">IP90_03116</name>
</gene>
<sequence length="296" mass="32098">MRRRWPRWRNDGWTCAMHEFAVRTPLGAIAGLRNGREGAPRVLALHGWLDNAASFVPLAPYLDDVDLVAIDLPGHGRSAHLPPGADYSFAGALNTVLDAADALGWDRFALLGHSMGAGIASLIAAACPQRIERGVFIEALGALAEDVDRTVSRMREAVAATRALPGKRLRVFPTLEPAIRARMQANQLSEPVARLLVERGVDAVEGGYVWSSDPRLTLPTMTRMTEAQIADLVRGIECPARVIFADPAQTYLPDPLRRARAALLPQGELIVLAGGHHLHMEQPRQVAAAITGFFHA</sequence>
<dbReference type="InterPro" id="IPR029058">
    <property type="entry name" value="AB_hydrolase_fold"/>
</dbReference>
<proteinExistence type="inferred from homology"/>
<accession>A0A562KVJ7</accession>
<dbReference type="InterPro" id="IPR000073">
    <property type="entry name" value="AB_hydrolase_1"/>
</dbReference>
<evidence type="ECO:0000256" key="1">
    <source>
        <dbReference type="ARBA" id="ARBA00008645"/>
    </source>
</evidence>
<organism evidence="4 5">
    <name type="scientific">Luteimonas cucumeris</name>
    <dbReference type="NCBI Taxonomy" id="985012"/>
    <lineage>
        <taxon>Bacteria</taxon>
        <taxon>Pseudomonadati</taxon>
        <taxon>Pseudomonadota</taxon>
        <taxon>Gammaproteobacteria</taxon>
        <taxon>Lysobacterales</taxon>
        <taxon>Lysobacteraceae</taxon>
        <taxon>Luteimonas</taxon>
    </lineage>
</organism>
<dbReference type="GO" id="GO:0016020">
    <property type="term" value="C:membrane"/>
    <property type="evidence" value="ECO:0007669"/>
    <property type="project" value="TreeGrafter"/>
</dbReference>
<dbReference type="PANTHER" id="PTHR43798">
    <property type="entry name" value="MONOACYLGLYCEROL LIPASE"/>
    <property type="match status" value="1"/>
</dbReference>
<evidence type="ECO:0000256" key="2">
    <source>
        <dbReference type="ARBA" id="ARBA00022801"/>
    </source>
</evidence>
<protein>
    <submittedName>
        <fullName evidence="4">Pimeloyl-ACP methyl ester carboxylesterase</fullName>
    </submittedName>
</protein>
<dbReference type="EMBL" id="VLKN01000011">
    <property type="protein sequence ID" value="TWH99377.1"/>
    <property type="molecule type" value="Genomic_DNA"/>
</dbReference>
<dbReference type="Pfam" id="PF00561">
    <property type="entry name" value="Abhydrolase_1"/>
    <property type="match status" value="1"/>
</dbReference>
<name>A0A562KVJ7_9GAMM</name>
<dbReference type="PANTHER" id="PTHR43798:SF14">
    <property type="entry name" value="SERINE HYDROLASE-LIKE PROTEIN DDB_G0286239"/>
    <property type="match status" value="1"/>
</dbReference>
<evidence type="ECO:0000259" key="3">
    <source>
        <dbReference type="Pfam" id="PF00561"/>
    </source>
</evidence>
<evidence type="ECO:0000313" key="4">
    <source>
        <dbReference type="EMBL" id="TWH99377.1"/>
    </source>
</evidence>
<dbReference type="Gene3D" id="3.40.50.1820">
    <property type="entry name" value="alpha/beta hydrolase"/>
    <property type="match status" value="1"/>
</dbReference>
<reference evidence="4 5" key="1">
    <citation type="journal article" date="2015" name="Stand. Genomic Sci.">
        <title>Genomic Encyclopedia of Bacterial and Archaeal Type Strains, Phase III: the genomes of soil and plant-associated and newly described type strains.</title>
        <authorList>
            <person name="Whitman W.B."/>
            <person name="Woyke T."/>
            <person name="Klenk H.P."/>
            <person name="Zhou Y."/>
            <person name="Lilburn T.G."/>
            <person name="Beck B.J."/>
            <person name="De Vos P."/>
            <person name="Vandamme P."/>
            <person name="Eisen J.A."/>
            <person name="Garrity G."/>
            <person name="Hugenholtz P."/>
            <person name="Kyrpides N.C."/>
        </authorList>
    </citation>
    <scope>NUCLEOTIDE SEQUENCE [LARGE SCALE GENOMIC DNA]</scope>
    <source>
        <strain evidence="4 5">CGMCC 1.10821</strain>
    </source>
</reference>
<feature type="domain" description="AB hydrolase-1" evidence="3">
    <location>
        <begin position="40"/>
        <end position="159"/>
    </location>
</feature>
<comment type="similarity">
    <text evidence="1">Belongs to the AB hydrolase superfamily.</text>
</comment>